<evidence type="ECO:0000313" key="1">
    <source>
        <dbReference type="EMBL" id="KAJ1371104.1"/>
    </source>
</evidence>
<accession>A0AAD5WHW1</accession>
<proteinExistence type="predicted"/>
<dbReference type="AlphaFoldDB" id="A0AAD5WHW1"/>
<keyword evidence="2" id="KW-1185">Reference proteome</keyword>
<name>A0AAD5WHW1_PARTN</name>
<evidence type="ECO:0000313" key="2">
    <source>
        <dbReference type="Proteomes" id="UP001196413"/>
    </source>
</evidence>
<protein>
    <submittedName>
        <fullName evidence="1">Uncharacterized protein</fullName>
    </submittedName>
</protein>
<reference evidence="1" key="1">
    <citation type="submission" date="2021-06" db="EMBL/GenBank/DDBJ databases">
        <title>Parelaphostrongylus tenuis whole genome reference sequence.</title>
        <authorList>
            <person name="Garwood T.J."/>
            <person name="Larsen P.A."/>
            <person name="Fountain-Jones N.M."/>
            <person name="Garbe J.R."/>
            <person name="Macchietto M.G."/>
            <person name="Kania S.A."/>
            <person name="Gerhold R.W."/>
            <person name="Richards J.E."/>
            <person name="Wolf T.M."/>
        </authorList>
    </citation>
    <scope>NUCLEOTIDE SEQUENCE</scope>
    <source>
        <strain evidence="1">MNPRO001-30</strain>
        <tissue evidence="1">Meninges</tissue>
    </source>
</reference>
<gene>
    <name evidence="1" type="ORF">KIN20_032985</name>
</gene>
<sequence>MVFIIFSLMICHYRNRFKLQKKIHEGDTIITKSLNIPPIRPMKISPVMPIRMVGTCIPAIGSGYAIQEKKMIVGGDDSQQPVQLLGLISTAFI</sequence>
<comment type="caution">
    <text evidence="1">The sequence shown here is derived from an EMBL/GenBank/DDBJ whole genome shotgun (WGS) entry which is preliminary data.</text>
</comment>
<dbReference type="Proteomes" id="UP001196413">
    <property type="component" value="Unassembled WGS sequence"/>
</dbReference>
<dbReference type="EMBL" id="JAHQIW010006910">
    <property type="protein sequence ID" value="KAJ1371104.1"/>
    <property type="molecule type" value="Genomic_DNA"/>
</dbReference>
<organism evidence="1 2">
    <name type="scientific">Parelaphostrongylus tenuis</name>
    <name type="common">Meningeal worm</name>
    <dbReference type="NCBI Taxonomy" id="148309"/>
    <lineage>
        <taxon>Eukaryota</taxon>
        <taxon>Metazoa</taxon>
        <taxon>Ecdysozoa</taxon>
        <taxon>Nematoda</taxon>
        <taxon>Chromadorea</taxon>
        <taxon>Rhabditida</taxon>
        <taxon>Rhabditina</taxon>
        <taxon>Rhabditomorpha</taxon>
        <taxon>Strongyloidea</taxon>
        <taxon>Metastrongylidae</taxon>
        <taxon>Parelaphostrongylus</taxon>
    </lineage>
</organism>